<proteinExistence type="predicted"/>
<dbReference type="AlphaFoldDB" id="G0NI85"/>
<dbReference type="InParanoid" id="G0NI85"/>
<protein>
    <submittedName>
        <fullName evidence="1">Uncharacterized protein</fullName>
    </submittedName>
</protein>
<dbReference type="HOGENOM" id="CLU_3406681_0_0_1"/>
<keyword evidence="2" id="KW-1185">Reference proteome</keyword>
<accession>G0NI85</accession>
<reference evidence="2" key="1">
    <citation type="submission" date="2011-07" db="EMBL/GenBank/DDBJ databases">
        <authorList>
            <consortium name="Caenorhabditis brenneri Sequencing and Analysis Consortium"/>
            <person name="Wilson R.K."/>
        </authorList>
    </citation>
    <scope>NUCLEOTIDE SEQUENCE [LARGE SCALE GENOMIC DNA]</scope>
    <source>
        <strain evidence="2">PB2801</strain>
    </source>
</reference>
<evidence type="ECO:0000313" key="2">
    <source>
        <dbReference type="Proteomes" id="UP000008068"/>
    </source>
</evidence>
<sequence>MALKVRSRTQSIEATWGATLHVAVLKILNA</sequence>
<organism evidence="2">
    <name type="scientific">Caenorhabditis brenneri</name>
    <name type="common">Nematode worm</name>
    <dbReference type="NCBI Taxonomy" id="135651"/>
    <lineage>
        <taxon>Eukaryota</taxon>
        <taxon>Metazoa</taxon>
        <taxon>Ecdysozoa</taxon>
        <taxon>Nematoda</taxon>
        <taxon>Chromadorea</taxon>
        <taxon>Rhabditida</taxon>
        <taxon>Rhabditina</taxon>
        <taxon>Rhabditomorpha</taxon>
        <taxon>Rhabditoidea</taxon>
        <taxon>Rhabditidae</taxon>
        <taxon>Peloderinae</taxon>
        <taxon>Caenorhabditis</taxon>
    </lineage>
</organism>
<name>G0NI85_CAEBE</name>
<gene>
    <name evidence="1" type="ORF">CAEBREN_29815</name>
</gene>
<dbReference type="EMBL" id="GL379888">
    <property type="protein sequence ID" value="EGT31711.1"/>
    <property type="molecule type" value="Genomic_DNA"/>
</dbReference>
<dbReference type="Proteomes" id="UP000008068">
    <property type="component" value="Unassembled WGS sequence"/>
</dbReference>
<evidence type="ECO:0000313" key="1">
    <source>
        <dbReference type="EMBL" id="EGT31711.1"/>
    </source>
</evidence>